<dbReference type="InterPro" id="IPR008920">
    <property type="entry name" value="TF_FadR/GntR_C"/>
</dbReference>
<dbReference type="EMBL" id="FWFJ01000054">
    <property type="protein sequence ID" value="SLN73023.1"/>
    <property type="molecule type" value="Genomic_DNA"/>
</dbReference>
<keyword evidence="1" id="KW-0805">Transcription regulation</keyword>
<sequence length="223" mass="25455">MFENQQPIQKDKLHDQVYDRLCTLLREGEFTPGQAVPVARVAKAFGVSAMPVREALTRLLAVGVLANVSGRSVGVPVLDYEELTDLRNVRLEVEALAVRWAVKNRDDAFLADLDDLLERLENTEQSGDVRRYIKTNYEFHFRLYEQSRSPVLTEIIGTLWLRVSPHLYQLELEDQYKVSNNHHRRIVECIRKGDDKGASEALIADLSDAYDVLVRMLFAPESA</sequence>
<evidence type="ECO:0000313" key="6">
    <source>
        <dbReference type="Proteomes" id="UP000194012"/>
    </source>
</evidence>
<keyword evidence="6" id="KW-1185">Reference proteome</keyword>
<organism evidence="5 6">
    <name type="scientific">Roseovarius gaetbuli</name>
    <dbReference type="NCBI Taxonomy" id="1356575"/>
    <lineage>
        <taxon>Bacteria</taxon>
        <taxon>Pseudomonadati</taxon>
        <taxon>Pseudomonadota</taxon>
        <taxon>Alphaproteobacteria</taxon>
        <taxon>Rhodobacterales</taxon>
        <taxon>Roseobacteraceae</taxon>
        <taxon>Roseovarius</taxon>
    </lineage>
</organism>
<name>A0A1X7A900_9RHOB</name>
<dbReference type="SMART" id="SM00345">
    <property type="entry name" value="HTH_GNTR"/>
    <property type="match status" value="1"/>
</dbReference>
<dbReference type="PANTHER" id="PTHR43537">
    <property type="entry name" value="TRANSCRIPTIONAL REGULATOR, GNTR FAMILY"/>
    <property type="match status" value="1"/>
</dbReference>
<dbReference type="SUPFAM" id="SSF46785">
    <property type="entry name" value="Winged helix' DNA-binding domain"/>
    <property type="match status" value="1"/>
</dbReference>
<dbReference type="Gene3D" id="1.10.10.10">
    <property type="entry name" value="Winged helix-like DNA-binding domain superfamily/Winged helix DNA-binding domain"/>
    <property type="match status" value="1"/>
</dbReference>
<dbReference type="Pfam" id="PF07729">
    <property type="entry name" value="FCD"/>
    <property type="match status" value="1"/>
</dbReference>
<dbReference type="Pfam" id="PF00392">
    <property type="entry name" value="GntR"/>
    <property type="match status" value="1"/>
</dbReference>
<dbReference type="Gene3D" id="1.20.120.530">
    <property type="entry name" value="GntR ligand-binding domain-like"/>
    <property type="match status" value="1"/>
</dbReference>
<keyword evidence="3" id="KW-0804">Transcription</keyword>
<dbReference type="InterPro" id="IPR011711">
    <property type="entry name" value="GntR_C"/>
</dbReference>
<keyword evidence="2" id="KW-0238">DNA-binding</keyword>
<dbReference type="PANTHER" id="PTHR43537:SF39">
    <property type="entry name" value="HTH-TYPE TRANSCRIPTIONAL REGULATOR MCBR"/>
    <property type="match status" value="1"/>
</dbReference>
<dbReference type="Proteomes" id="UP000194012">
    <property type="component" value="Unassembled WGS sequence"/>
</dbReference>
<evidence type="ECO:0000256" key="1">
    <source>
        <dbReference type="ARBA" id="ARBA00023015"/>
    </source>
</evidence>
<dbReference type="AlphaFoldDB" id="A0A1X7A900"/>
<proteinExistence type="predicted"/>
<protein>
    <submittedName>
        <fullName evidence="5">HTH-type transcriptional regulator McbR</fullName>
    </submittedName>
</protein>
<reference evidence="6" key="1">
    <citation type="submission" date="2017-03" db="EMBL/GenBank/DDBJ databases">
        <authorList>
            <person name="Rodrigo-Torres L."/>
            <person name="Arahal R.D."/>
            <person name="Lucena T."/>
        </authorList>
    </citation>
    <scope>NUCLEOTIDE SEQUENCE [LARGE SCALE GENOMIC DNA]</scope>
    <source>
        <strain evidence="6">CECT 8370</strain>
    </source>
</reference>
<accession>A0A1X7A900</accession>
<evidence type="ECO:0000256" key="2">
    <source>
        <dbReference type="ARBA" id="ARBA00023125"/>
    </source>
</evidence>
<dbReference type="RefSeq" id="WP_085828487.1">
    <property type="nucleotide sequence ID" value="NZ_FWFJ01000054.1"/>
</dbReference>
<evidence type="ECO:0000256" key="3">
    <source>
        <dbReference type="ARBA" id="ARBA00023163"/>
    </source>
</evidence>
<dbReference type="PROSITE" id="PS50949">
    <property type="entry name" value="HTH_GNTR"/>
    <property type="match status" value="1"/>
</dbReference>
<dbReference type="SUPFAM" id="SSF48008">
    <property type="entry name" value="GntR ligand-binding domain-like"/>
    <property type="match status" value="1"/>
</dbReference>
<feature type="domain" description="HTH gntR-type" evidence="4">
    <location>
        <begin position="11"/>
        <end position="80"/>
    </location>
</feature>
<dbReference type="GO" id="GO:0003677">
    <property type="term" value="F:DNA binding"/>
    <property type="evidence" value="ECO:0007669"/>
    <property type="project" value="UniProtKB-KW"/>
</dbReference>
<dbReference type="OrthoDB" id="9815654at2"/>
<dbReference type="SMART" id="SM00895">
    <property type="entry name" value="FCD"/>
    <property type="match status" value="1"/>
</dbReference>
<dbReference type="GO" id="GO:0003700">
    <property type="term" value="F:DNA-binding transcription factor activity"/>
    <property type="evidence" value="ECO:0007669"/>
    <property type="project" value="InterPro"/>
</dbReference>
<evidence type="ECO:0000259" key="4">
    <source>
        <dbReference type="PROSITE" id="PS50949"/>
    </source>
</evidence>
<dbReference type="InterPro" id="IPR000524">
    <property type="entry name" value="Tscrpt_reg_HTH_GntR"/>
</dbReference>
<evidence type="ECO:0000313" key="5">
    <source>
        <dbReference type="EMBL" id="SLN73023.1"/>
    </source>
</evidence>
<dbReference type="InterPro" id="IPR036390">
    <property type="entry name" value="WH_DNA-bd_sf"/>
</dbReference>
<gene>
    <name evidence="5" type="primary">mcbR_4</name>
    <name evidence="5" type="ORF">ROG8370_03568</name>
</gene>
<dbReference type="InterPro" id="IPR036388">
    <property type="entry name" value="WH-like_DNA-bd_sf"/>
</dbReference>